<comment type="similarity">
    <text evidence="9">Belongs to the dicarboxylate/amino acid:cation symporter (DAACS) (TC 2.A.23) family.</text>
</comment>
<feature type="transmembrane region" description="Helical" evidence="9">
    <location>
        <begin position="77"/>
        <end position="100"/>
    </location>
</feature>
<feature type="transmembrane region" description="Helical" evidence="9">
    <location>
        <begin position="21"/>
        <end position="41"/>
    </location>
</feature>
<organism evidence="10 11">
    <name type="scientific">Paenibacillus thailandensis</name>
    <dbReference type="NCBI Taxonomy" id="393250"/>
    <lineage>
        <taxon>Bacteria</taxon>
        <taxon>Bacillati</taxon>
        <taxon>Bacillota</taxon>
        <taxon>Bacilli</taxon>
        <taxon>Bacillales</taxon>
        <taxon>Paenibacillaceae</taxon>
        <taxon>Paenibacillus</taxon>
    </lineage>
</organism>
<protein>
    <recommendedName>
        <fullName evidence="9">Serine/threonine transporter SstT</fullName>
    </recommendedName>
    <alternativeName>
        <fullName evidence="9">Na(+)/serine-threonine symporter</fullName>
    </alternativeName>
</protein>
<evidence type="ECO:0000256" key="5">
    <source>
        <dbReference type="ARBA" id="ARBA00022847"/>
    </source>
</evidence>
<evidence type="ECO:0000256" key="7">
    <source>
        <dbReference type="ARBA" id="ARBA00022989"/>
    </source>
</evidence>
<dbReference type="PANTHER" id="PTHR42865">
    <property type="entry name" value="PROTON/GLUTAMATE-ASPARTATE SYMPORTER"/>
    <property type="match status" value="1"/>
</dbReference>
<dbReference type="PRINTS" id="PR00173">
    <property type="entry name" value="EDTRNSPORT"/>
</dbReference>
<dbReference type="InterPro" id="IPR001991">
    <property type="entry name" value="Na-dicarboxylate_symporter"/>
</dbReference>
<keyword evidence="7 9" id="KW-1133">Transmembrane helix</keyword>
<dbReference type="SUPFAM" id="SSF118215">
    <property type="entry name" value="Proton glutamate symport protein"/>
    <property type="match status" value="1"/>
</dbReference>
<dbReference type="Pfam" id="PF00375">
    <property type="entry name" value="SDF"/>
    <property type="match status" value="1"/>
</dbReference>
<keyword evidence="5 9" id="KW-0769">Symport</keyword>
<proteinExistence type="inferred from homology"/>
<dbReference type="EMBL" id="JBHUMY010000007">
    <property type="protein sequence ID" value="MFD2660274.1"/>
    <property type="molecule type" value="Genomic_DNA"/>
</dbReference>
<keyword evidence="8 9" id="KW-0472">Membrane</keyword>
<sequence>MRTLLLKWNQTSLVKRILAGIMAGILLALTIPGATGISIFGSLFVSALKAVAPVLVLLLVMSAISNHKKGSKTNMKAILVLYGVSTFLAGLIAVIAGFIFPVTLSLVKGNEDLTPPDGIVEVLKSLLFQVVDNPVSALMNANYIGILAWAIILGVALKNAGEPTKNMISNFSDAVSQVVKWVIQLAPLGIMGLVFDSITANGLSSLLDYGKLLLVLIGCMLFIALVVNPLIVYANIRKNPYPLVFSCLRESGITAFFTRSSAANIPINMRLCEKLNLDKDTYSVSIPLGATINMAGAAVTISVLALATVHTLGIEVDFGTALMLSVLSAISAAGASGVAGGSLLLIPLACSLFGIPNDIAIQVVGVGFIIGVLQDSFETALNSSSDVLFTATAEYARRRKEGSGDLISG</sequence>
<reference evidence="11" key="1">
    <citation type="journal article" date="2019" name="Int. J. Syst. Evol. Microbiol.">
        <title>The Global Catalogue of Microorganisms (GCM) 10K type strain sequencing project: providing services to taxonomists for standard genome sequencing and annotation.</title>
        <authorList>
            <consortium name="The Broad Institute Genomics Platform"/>
            <consortium name="The Broad Institute Genome Sequencing Center for Infectious Disease"/>
            <person name="Wu L."/>
            <person name="Ma J."/>
        </authorList>
    </citation>
    <scope>NUCLEOTIDE SEQUENCE [LARGE SCALE GENOMIC DNA]</scope>
    <source>
        <strain evidence="11">TISTR 1827</strain>
    </source>
</reference>
<evidence type="ECO:0000256" key="8">
    <source>
        <dbReference type="ARBA" id="ARBA00023136"/>
    </source>
</evidence>
<comment type="function">
    <text evidence="9">Involved in the import of serine and threonine into the cell, with the concomitant import of sodium (symport system).</text>
</comment>
<comment type="catalytic activity">
    <reaction evidence="9">
        <text>L-serine(in) + Na(+)(in) = L-serine(out) + Na(+)(out)</text>
        <dbReference type="Rhea" id="RHEA:29575"/>
        <dbReference type="ChEBI" id="CHEBI:29101"/>
        <dbReference type="ChEBI" id="CHEBI:33384"/>
    </reaction>
</comment>
<dbReference type="InterPro" id="IPR036458">
    <property type="entry name" value="Na:dicarbo_symporter_sf"/>
</dbReference>
<dbReference type="HAMAP" id="MF_01582">
    <property type="entry name" value="Ser_Thr_transp_SstT"/>
    <property type="match status" value="1"/>
</dbReference>
<feature type="transmembrane region" description="Helical" evidence="9">
    <location>
        <begin position="284"/>
        <end position="309"/>
    </location>
</feature>
<dbReference type="RefSeq" id="WP_379271343.1">
    <property type="nucleotide sequence ID" value="NZ_JBHUGT010000005.1"/>
</dbReference>
<dbReference type="Proteomes" id="UP001597493">
    <property type="component" value="Unassembled WGS sequence"/>
</dbReference>
<accession>A0ABW5QV81</accession>
<feature type="transmembrane region" description="Helical" evidence="9">
    <location>
        <begin position="47"/>
        <end position="65"/>
    </location>
</feature>
<evidence type="ECO:0000256" key="1">
    <source>
        <dbReference type="ARBA" id="ARBA00004141"/>
    </source>
</evidence>
<feature type="transmembrane region" description="Helical" evidence="9">
    <location>
        <begin position="178"/>
        <end position="200"/>
    </location>
</feature>
<keyword evidence="4 9" id="KW-0812">Transmembrane</keyword>
<comment type="caution">
    <text evidence="10">The sequence shown here is derived from an EMBL/GenBank/DDBJ whole genome shotgun (WGS) entry which is preliminary data.</text>
</comment>
<dbReference type="NCBIfam" id="NF010151">
    <property type="entry name" value="PRK13628.1"/>
    <property type="match status" value="1"/>
</dbReference>
<name>A0ABW5QV81_9BACL</name>
<keyword evidence="6 9" id="KW-0029">Amino-acid transport</keyword>
<dbReference type="InterPro" id="IPR023025">
    <property type="entry name" value="Ser_Thr_transp_SstT"/>
</dbReference>
<dbReference type="PANTHER" id="PTHR42865:SF8">
    <property type="entry name" value="SERINE_THREONINE TRANSPORTER SSTT"/>
    <property type="match status" value="1"/>
</dbReference>
<feature type="transmembrane region" description="Helical" evidence="9">
    <location>
        <begin position="321"/>
        <end position="346"/>
    </location>
</feature>
<comment type="subcellular location">
    <subcellularLocation>
        <location evidence="9">Cell membrane</location>
        <topology evidence="9">Multi-pass membrane protein</topology>
    </subcellularLocation>
    <subcellularLocation>
        <location evidence="1">Membrane</location>
        <topology evidence="1">Multi-pass membrane protein</topology>
    </subcellularLocation>
</comment>
<keyword evidence="2 9" id="KW-0813">Transport</keyword>
<evidence type="ECO:0000256" key="2">
    <source>
        <dbReference type="ARBA" id="ARBA00022448"/>
    </source>
</evidence>
<evidence type="ECO:0000313" key="11">
    <source>
        <dbReference type="Proteomes" id="UP001597493"/>
    </source>
</evidence>
<keyword evidence="3 9" id="KW-1003">Cell membrane</keyword>
<dbReference type="Gene3D" id="1.10.3860.10">
    <property type="entry name" value="Sodium:dicarboxylate symporter"/>
    <property type="match status" value="1"/>
</dbReference>
<evidence type="ECO:0000256" key="6">
    <source>
        <dbReference type="ARBA" id="ARBA00022970"/>
    </source>
</evidence>
<feature type="transmembrane region" description="Helical" evidence="9">
    <location>
        <begin position="212"/>
        <end position="236"/>
    </location>
</feature>
<feature type="transmembrane region" description="Helical" evidence="9">
    <location>
        <begin position="137"/>
        <end position="157"/>
    </location>
</feature>
<evidence type="ECO:0000313" key="10">
    <source>
        <dbReference type="EMBL" id="MFD2660274.1"/>
    </source>
</evidence>
<gene>
    <name evidence="9 10" type="primary">sstT</name>
    <name evidence="10" type="ORF">ACFSW5_08310</name>
</gene>
<evidence type="ECO:0000256" key="4">
    <source>
        <dbReference type="ARBA" id="ARBA00022692"/>
    </source>
</evidence>
<keyword evidence="11" id="KW-1185">Reference proteome</keyword>
<comment type="catalytic activity">
    <reaction evidence="9">
        <text>L-threonine(in) + Na(+)(in) = L-threonine(out) + Na(+)(out)</text>
        <dbReference type="Rhea" id="RHEA:69999"/>
        <dbReference type="ChEBI" id="CHEBI:29101"/>
        <dbReference type="ChEBI" id="CHEBI:57926"/>
    </reaction>
</comment>
<evidence type="ECO:0000256" key="9">
    <source>
        <dbReference type="HAMAP-Rule" id="MF_01582"/>
    </source>
</evidence>
<evidence type="ECO:0000256" key="3">
    <source>
        <dbReference type="ARBA" id="ARBA00022475"/>
    </source>
</evidence>